<comment type="caution">
    <text evidence="2">The sequence shown here is derived from an EMBL/GenBank/DDBJ whole genome shotgun (WGS) entry which is preliminary data.</text>
</comment>
<evidence type="ECO:0000313" key="3">
    <source>
        <dbReference type="Proteomes" id="UP001198602"/>
    </source>
</evidence>
<organism evidence="2 3">
    <name type="scientific">Massilia hydrophila</name>
    <dbReference type="NCBI Taxonomy" id="3044279"/>
    <lineage>
        <taxon>Bacteria</taxon>
        <taxon>Pseudomonadati</taxon>
        <taxon>Pseudomonadota</taxon>
        <taxon>Betaproteobacteria</taxon>
        <taxon>Burkholderiales</taxon>
        <taxon>Oxalobacteraceae</taxon>
        <taxon>Telluria group</taxon>
        <taxon>Massilia</taxon>
    </lineage>
</organism>
<dbReference type="Proteomes" id="UP001198602">
    <property type="component" value="Unassembled WGS sequence"/>
</dbReference>
<reference evidence="2 3" key="1">
    <citation type="submission" date="2021-07" db="EMBL/GenBank/DDBJ databases">
        <title>Characterization of Violacein-producing bacteria and related species.</title>
        <authorList>
            <person name="Wilson H.S."/>
            <person name="De Leon M.E."/>
        </authorList>
    </citation>
    <scope>NUCLEOTIDE SEQUENCE [LARGE SCALE GENOMIC DNA]</scope>
    <source>
        <strain evidence="2 3">HSC-2F05</strain>
    </source>
</reference>
<dbReference type="InterPro" id="IPR030489">
    <property type="entry name" value="TR_Rrf2-type_CS"/>
</dbReference>
<sequence length="148" mass="16158">MRLTEFTDHALRLLMYLGAHRGRMATIDEIALQYGISRNHLAKVVNELAASGLIQTVRGRSGGVWLTREPRDIRLGEVVTQTEPNFHMAQCFGADAGACPFSPDCRLRASLAGATRAYLDELNRVTLADLLPAGPPSGSAYCHQPRTP</sequence>
<evidence type="ECO:0000313" key="2">
    <source>
        <dbReference type="EMBL" id="MCA1855550.1"/>
    </source>
</evidence>
<evidence type="ECO:0000256" key="1">
    <source>
        <dbReference type="ARBA" id="ARBA00023125"/>
    </source>
</evidence>
<dbReference type="InterPro" id="IPR036390">
    <property type="entry name" value="WH_DNA-bd_sf"/>
</dbReference>
<dbReference type="InterPro" id="IPR000944">
    <property type="entry name" value="Tscrpt_reg_Rrf2"/>
</dbReference>
<keyword evidence="1" id="KW-0238">DNA-binding</keyword>
<dbReference type="PANTHER" id="PTHR33221:SF4">
    <property type="entry name" value="HTH-TYPE TRANSCRIPTIONAL REPRESSOR NSRR"/>
    <property type="match status" value="1"/>
</dbReference>
<dbReference type="NCBIfam" id="TIGR00738">
    <property type="entry name" value="rrf2_super"/>
    <property type="match status" value="1"/>
</dbReference>
<dbReference type="EMBL" id="JAHYBX010000001">
    <property type="protein sequence ID" value="MCA1855550.1"/>
    <property type="molecule type" value="Genomic_DNA"/>
</dbReference>
<dbReference type="PROSITE" id="PS01332">
    <property type="entry name" value="HTH_RRF2_1"/>
    <property type="match status" value="1"/>
</dbReference>
<protein>
    <submittedName>
        <fullName evidence="2">Rrf2 family transcriptional regulator</fullName>
    </submittedName>
</protein>
<keyword evidence="3" id="KW-1185">Reference proteome</keyword>
<dbReference type="RefSeq" id="WP_225237889.1">
    <property type="nucleotide sequence ID" value="NZ_JAHYBX010000001.1"/>
</dbReference>
<dbReference type="PROSITE" id="PS51197">
    <property type="entry name" value="HTH_RRF2_2"/>
    <property type="match status" value="1"/>
</dbReference>
<accession>A0ABS7Y773</accession>
<dbReference type="InterPro" id="IPR036388">
    <property type="entry name" value="WH-like_DNA-bd_sf"/>
</dbReference>
<dbReference type="Pfam" id="PF02082">
    <property type="entry name" value="Rrf2"/>
    <property type="match status" value="1"/>
</dbReference>
<dbReference type="SUPFAM" id="SSF46785">
    <property type="entry name" value="Winged helix' DNA-binding domain"/>
    <property type="match status" value="1"/>
</dbReference>
<proteinExistence type="predicted"/>
<name>A0ABS7Y773_9BURK</name>
<dbReference type="PANTHER" id="PTHR33221">
    <property type="entry name" value="WINGED HELIX-TURN-HELIX TRANSCRIPTIONAL REGULATOR, RRF2 FAMILY"/>
    <property type="match status" value="1"/>
</dbReference>
<dbReference type="Gene3D" id="1.10.10.10">
    <property type="entry name" value="Winged helix-like DNA-binding domain superfamily/Winged helix DNA-binding domain"/>
    <property type="match status" value="1"/>
</dbReference>
<gene>
    <name evidence="2" type="ORF">LE190_06365</name>
</gene>